<name>A0ACC2RU48_9FUNG</name>
<accession>A0ACC2RU48</accession>
<evidence type="ECO:0000313" key="2">
    <source>
        <dbReference type="Proteomes" id="UP001165960"/>
    </source>
</evidence>
<dbReference type="Proteomes" id="UP001165960">
    <property type="component" value="Unassembled WGS sequence"/>
</dbReference>
<sequence length="402" mass="42157">MKKNLSKVYIVAAKRTPFGAFSGKLKGFTANELGGLASKAALSELPKGIKVDSIVFGNVNQTSVDAAYLARHVGHRAGIPIETPALTINRLCGSGFQAVINAVHEIQLGDSQIVLTGGTESMSQAPHILRGARDGAKFGIDMKLEDSLAAALVDRYPTPTPMGITAENLGNQYGITREDCDKFALSSQQRYAKASANKVFDAEIVPVEVKIRRKVELMSVDEHPRAETTLEGLVKLPSVFIKDTGLVSAGNASGICDGAAAVIVASQEAVEKYQLKPLAEIVGYHVVGVDPKIMGIGPVPAIRGALERAGLKLADMAQIEVNEAFAAQFLAVEKELGLDRSITNPHGGAIAIGHPLGASGARILGHLAHQMKARGLPYTLGSACIGGGQGIAVVLKNVGDKF</sequence>
<proteinExistence type="predicted"/>
<evidence type="ECO:0000313" key="1">
    <source>
        <dbReference type="EMBL" id="KAJ9053582.1"/>
    </source>
</evidence>
<dbReference type="EMBL" id="QTSX02006506">
    <property type="protein sequence ID" value="KAJ9053582.1"/>
    <property type="molecule type" value="Genomic_DNA"/>
</dbReference>
<gene>
    <name evidence="1" type="ORF">DSO57_1022854</name>
</gene>
<comment type="caution">
    <text evidence="1">The sequence shown here is derived from an EMBL/GenBank/DDBJ whole genome shotgun (WGS) entry which is preliminary data.</text>
</comment>
<keyword evidence="2" id="KW-1185">Reference proteome</keyword>
<protein>
    <submittedName>
        <fullName evidence="1">Uncharacterized protein</fullName>
    </submittedName>
</protein>
<reference evidence="1" key="1">
    <citation type="submission" date="2022-04" db="EMBL/GenBank/DDBJ databases">
        <title>Genome of the entomopathogenic fungus Entomophthora muscae.</title>
        <authorList>
            <person name="Elya C."/>
            <person name="Lovett B.R."/>
            <person name="Lee E."/>
            <person name="Macias A.M."/>
            <person name="Hajek A.E."/>
            <person name="De Bivort B.L."/>
            <person name="Kasson M.T."/>
            <person name="De Fine Licht H.H."/>
            <person name="Stajich J.E."/>
        </authorList>
    </citation>
    <scope>NUCLEOTIDE SEQUENCE</scope>
    <source>
        <strain evidence="1">Berkeley</strain>
    </source>
</reference>
<organism evidence="1 2">
    <name type="scientific">Entomophthora muscae</name>
    <dbReference type="NCBI Taxonomy" id="34485"/>
    <lineage>
        <taxon>Eukaryota</taxon>
        <taxon>Fungi</taxon>
        <taxon>Fungi incertae sedis</taxon>
        <taxon>Zoopagomycota</taxon>
        <taxon>Entomophthoromycotina</taxon>
        <taxon>Entomophthoromycetes</taxon>
        <taxon>Entomophthorales</taxon>
        <taxon>Entomophthoraceae</taxon>
        <taxon>Entomophthora</taxon>
    </lineage>
</organism>